<comment type="caution">
    <text evidence="1">The sequence shown here is derived from an EMBL/GenBank/DDBJ whole genome shotgun (WGS) entry which is preliminary data.</text>
</comment>
<name>A0A6C1C5T1_9ACTN</name>
<dbReference type="RefSeq" id="WP_016469790.1">
    <property type="nucleotide sequence ID" value="NZ_BBQG01000033.1"/>
</dbReference>
<reference evidence="1 2" key="1">
    <citation type="submission" date="2018-10" db="EMBL/GenBank/DDBJ databases">
        <title>Isolation of pseudouridimycin from Streptomyces albus DSM 40763.</title>
        <authorList>
            <person name="Rosenqvist P."/>
            <person name="Metsae-Ketelae M."/>
            <person name="Virta P."/>
        </authorList>
    </citation>
    <scope>NUCLEOTIDE SEQUENCE [LARGE SCALE GENOMIC DNA]</scope>
    <source>
        <strain evidence="1 2">DSM 40763</strain>
    </source>
</reference>
<gene>
    <name evidence="1" type="ORF">D8771_29040</name>
</gene>
<evidence type="ECO:0000313" key="1">
    <source>
        <dbReference type="EMBL" id="TGG76637.1"/>
    </source>
</evidence>
<dbReference type="AlphaFoldDB" id="A0A6C1C5T1"/>
<dbReference type="GeneID" id="75181324"/>
<evidence type="ECO:0000313" key="2">
    <source>
        <dbReference type="Proteomes" id="UP000298111"/>
    </source>
</evidence>
<dbReference type="Proteomes" id="UP000298111">
    <property type="component" value="Unassembled WGS sequence"/>
</dbReference>
<organism evidence="1 2">
    <name type="scientific">Streptomyces albus</name>
    <dbReference type="NCBI Taxonomy" id="1888"/>
    <lineage>
        <taxon>Bacteria</taxon>
        <taxon>Bacillati</taxon>
        <taxon>Actinomycetota</taxon>
        <taxon>Actinomycetes</taxon>
        <taxon>Kitasatosporales</taxon>
        <taxon>Streptomycetaceae</taxon>
        <taxon>Streptomyces</taxon>
    </lineage>
</organism>
<proteinExistence type="predicted"/>
<dbReference type="EMBL" id="RCIY01000103">
    <property type="protein sequence ID" value="TGG76637.1"/>
    <property type="molecule type" value="Genomic_DNA"/>
</dbReference>
<accession>A0A6C1C5T1</accession>
<protein>
    <submittedName>
        <fullName evidence="1">Uncharacterized protein</fullName>
    </submittedName>
</protein>
<sequence length="73" mass="8042">MDTAKLELAAKRHREAEEIYNAAAADLKTEALALLRDTDDPDAPATVARITGWNAEEIDRLRSTAETDPDLPH</sequence>